<dbReference type="EMBL" id="CSAE01000455">
    <property type="protein sequence ID" value="COW32578.1"/>
    <property type="molecule type" value="Genomic_DNA"/>
</dbReference>
<gene>
    <name evidence="2" type="ORF">ERS007679_02340</name>
    <name evidence="1" type="ORF">ERS007681_01736</name>
    <name evidence="3" type="ORF">ERS007703_03393</name>
    <name evidence="5" type="ORF">ERS007720_03188</name>
    <name evidence="4" type="ORF">ERS007741_02652</name>
</gene>
<evidence type="ECO:0000313" key="6">
    <source>
        <dbReference type="Proteomes" id="UP000038802"/>
    </source>
</evidence>
<reference evidence="3" key="2">
    <citation type="submission" date="2015-03" db="EMBL/GenBank/DDBJ databases">
        <authorList>
            <person name="Murphy D."/>
        </authorList>
    </citation>
    <scope>NUCLEOTIDE SEQUENCE [LARGE SCALE GENOMIC DNA]</scope>
    <source>
        <strain evidence="3">K00500041</strain>
    </source>
</reference>
<evidence type="ECO:0000313" key="5">
    <source>
        <dbReference type="EMBL" id="COW74010.1"/>
    </source>
</evidence>
<dbReference type="EMBL" id="CSAD01000314">
    <property type="protein sequence ID" value="COV71917.1"/>
    <property type="molecule type" value="Genomic_DNA"/>
</dbReference>
<dbReference type="Proteomes" id="UP000048600">
    <property type="component" value="Unassembled WGS sequence"/>
</dbReference>
<evidence type="ECO:0000313" key="4">
    <source>
        <dbReference type="EMBL" id="COW52493.1"/>
    </source>
</evidence>
<dbReference type="AlphaFoldDB" id="A0A0T7PRZ1"/>
<dbReference type="Proteomes" id="UP000044938">
    <property type="component" value="Unassembled WGS sequence"/>
</dbReference>
<dbReference type="Proteomes" id="UP000048289">
    <property type="component" value="Unassembled WGS sequence"/>
</dbReference>
<dbReference type="EMBL" id="CSAJ01000483">
    <property type="protein sequence ID" value="COW74010.1"/>
    <property type="molecule type" value="Genomic_DNA"/>
</dbReference>
<dbReference type="EMBL" id="CFOE01000189">
    <property type="protein sequence ID" value="CFE39356.1"/>
    <property type="molecule type" value="Genomic_DNA"/>
</dbReference>
<accession>A0A0T7PRZ1</accession>
<evidence type="ECO:0000313" key="1">
    <source>
        <dbReference type="EMBL" id="CFE39356.1"/>
    </source>
</evidence>
<reference evidence="6 7" key="1">
    <citation type="submission" date="2015-03" db="EMBL/GenBank/DDBJ databases">
        <authorList>
            <consortium name="Pathogen Informatics"/>
        </authorList>
    </citation>
    <scope>NUCLEOTIDE SEQUENCE [LARGE SCALE GENOMIC DNA]</scope>
    <source>
        <strain evidence="2 8">G09801536</strain>
        <strain evidence="1 9">G09901357</strain>
        <strain evidence="6">K00500041</strain>
        <strain evidence="5 7">M09401471</strain>
        <strain evidence="4 10">P00601463</strain>
    </source>
</reference>
<evidence type="ECO:0000313" key="2">
    <source>
        <dbReference type="EMBL" id="COV71917.1"/>
    </source>
</evidence>
<evidence type="ECO:0000313" key="3">
    <source>
        <dbReference type="EMBL" id="COW32578.1"/>
    </source>
</evidence>
<dbReference type="Proteomes" id="UP000038802">
    <property type="component" value="Unassembled WGS sequence"/>
</dbReference>
<organism evidence="3 6">
    <name type="scientific">Mycobacterium tuberculosis</name>
    <dbReference type="NCBI Taxonomy" id="1773"/>
    <lineage>
        <taxon>Bacteria</taxon>
        <taxon>Bacillati</taxon>
        <taxon>Actinomycetota</taxon>
        <taxon>Actinomycetes</taxon>
        <taxon>Mycobacteriales</taxon>
        <taxon>Mycobacteriaceae</taxon>
        <taxon>Mycobacterium</taxon>
        <taxon>Mycobacterium tuberculosis complex</taxon>
    </lineage>
</organism>
<proteinExistence type="predicted"/>
<sequence>MHDRRIQPRFLAFVQEHRVEHLARCGIETKRDVGQTKCGLHIRVALFQFADRLDGLDAVAAGLLLTGGDGERQGVDEDG</sequence>
<dbReference type="Proteomes" id="UP000045842">
    <property type="component" value="Unassembled WGS sequence"/>
</dbReference>
<evidence type="ECO:0000313" key="7">
    <source>
        <dbReference type="Proteomes" id="UP000044938"/>
    </source>
</evidence>
<evidence type="ECO:0000313" key="9">
    <source>
        <dbReference type="Proteomes" id="UP000048289"/>
    </source>
</evidence>
<dbReference type="EMBL" id="CHKL01000323">
    <property type="protein sequence ID" value="COW52493.1"/>
    <property type="molecule type" value="Genomic_DNA"/>
</dbReference>
<name>A0A0T7PRZ1_MYCTX</name>
<protein>
    <submittedName>
        <fullName evidence="3">Uncharacterized protein</fullName>
    </submittedName>
</protein>
<evidence type="ECO:0000313" key="10">
    <source>
        <dbReference type="Proteomes" id="UP000048600"/>
    </source>
</evidence>
<evidence type="ECO:0000313" key="8">
    <source>
        <dbReference type="Proteomes" id="UP000045842"/>
    </source>
</evidence>